<gene>
    <name evidence="1" type="ORF">L1987_14644</name>
</gene>
<keyword evidence="2" id="KW-1185">Reference proteome</keyword>
<proteinExistence type="predicted"/>
<dbReference type="EMBL" id="CM042022">
    <property type="protein sequence ID" value="KAI3814994.1"/>
    <property type="molecule type" value="Genomic_DNA"/>
</dbReference>
<evidence type="ECO:0000313" key="1">
    <source>
        <dbReference type="EMBL" id="KAI3814994.1"/>
    </source>
</evidence>
<comment type="caution">
    <text evidence="1">The sequence shown here is derived from an EMBL/GenBank/DDBJ whole genome shotgun (WGS) entry which is preliminary data.</text>
</comment>
<evidence type="ECO:0000313" key="2">
    <source>
        <dbReference type="Proteomes" id="UP001056120"/>
    </source>
</evidence>
<name>A0ACB9J3W9_9ASTR</name>
<protein>
    <submittedName>
        <fullName evidence="1">Uncharacterized protein</fullName>
    </submittedName>
</protein>
<accession>A0ACB9J3W9</accession>
<reference evidence="2" key="1">
    <citation type="journal article" date="2022" name="Mol. Ecol. Resour.">
        <title>The genomes of chicory, endive, great burdock and yacon provide insights into Asteraceae palaeo-polyploidization history and plant inulin production.</title>
        <authorList>
            <person name="Fan W."/>
            <person name="Wang S."/>
            <person name="Wang H."/>
            <person name="Wang A."/>
            <person name="Jiang F."/>
            <person name="Liu H."/>
            <person name="Zhao H."/>
            <person name="Xu D."/>
            <person name="Zhang Y."/>
        </authorList>
    </citation>
    <scope>NUCLEOTIDE SEQUENCE [LARGE SCALE GENOMIC DNA]</scope>
    <source>
        <strain evidence="2">cv. Yunnan</strain>
    </source>
</reference>
<dbReference type="Proteomes" id="UP001056120">
    <property type="component" value="Linkage Group LG05"/>
</dbReference>
<sequence length="162" mass="17417">MEILQPNLKAKNNNDDKEEEPNDTYHIAYIIHFLLGAGYLVPWNAFITAIDYFQYLYPTKHINKVFSVGYISAAVTVLFTLICWSRSSRIKLPSVRTPDEFGSGFVYFGSDGGAGDGLGVHGDGLADGLVGGSLVGATGVLPGRYMQAVFAGNATAGMVFVV</sequence>
<organism evidence="1 2">
    <name type="scientific">Smallanthus sonchifolius</name>
    <dbReference type="NCBI Taxonomy" id="185202"/>
    <lineage>
        <taxon>Eukaryota</taxon>
        <taxon>Viridiplantae</taxon>
        <taxon>Streptophyta</taxon>
        <taxon>Embryophyta</taxon>
        <taxon>Tracheophyta</taxon>
        <taxon>Spermatophyta</taxon>
        <taxon>Magnoliopsida</taxon>
        <taxon>eudicotyledons</taxon>
        <taxon>Gunneridae</taxon>
        <taxon>Pentapetalae</taxon>
        <taxon>asterids</taxon>
        <taxon>campanulids</taxon>
        <taxon>Asterales</taxon>
        <taxon>Asteraceae</taxon>
        <taxon>Asteroideae</taxon>
        <taxon>Heliantheae alliance</taxon>
        <taxon>Millerieae</taxon>
        <taxon>Smallanthus</taxon>
    </lineage>
</organism>
<reference evidence="1 2" key="2">
    <citation type="journal article" date="2022" name="Mol. Ecol. Resour.">
        <title>The genomes of chicory, endive, great burdock and yacon provide insights into Asteraceae paleo-polyploidization history and plant inulin production.</title>
        <authorList>
            <person name="Fan W."/>
            <person name="Wang S."/>
            <person name="Wang H."/>
            <person name="Wang A."/>
            <person name="Jiang F."/>
            <person name="Liu H."/>
            <person name="Zhao H."/>
            <person name="Xu D."/>
            <person name="Zhang Y."/>
        </authorList>
    </citation>
    <scope>NUCLEOTIDE SEQUENCE [LARGE SCALE GENOMIC DNA]</scope>
    <source>
        <strain evidence="2">cv. Yunnan</strain>
        <tissue evidence="1">Leaves</tissue>
    </source>
</reference>